<evidence type="ECO:0000313" key="2">
    <source>
        <dbReference type="EMBL" id="KIJ12598.1"/>
    </source>
</evidence>
<feature type="domain" description="DUF6589" evidence="1">
    <location>
        <begin position="301"/>
        <end position="418"/>
    </location>
</feature>
<dbReference type="EMBL" id="KN819361">
    <property type="protein sequence ID" value="KIJ12598.1"/>
    <property type="molecule type" value="Genomic_DNA"/>
</dbReference>
<dbReference type="InterPro" id="IPR046496">
    <property type="entry name" value="DUF6589"/>
</dbReference>
<sequence>MQPHAITSVTKTVYDEMDHVKAALRITLDSITPDFLTSWDMNSLMSTTVDPDTPILCQILDAAAQTERGAKENKIKDGSTACHAIMTQLAKQRSNQSNYFCAPFTLCLWTNGASRQTIEALHRCGLCISFPSLFKLISNLATHCLKRASQIAQGLHIMCYDNINISTSNFVEQRSDAPAKVQSGTFAVVYEVCSGNLGQMCLTPMLQRAQQATDLHFNADIRPNCEQRQNFRSQLRIHVIDILLENCPSFAGYERTPLLQHKQRRKLPAAGHRTKQYPLRTSTIDESSITGNIAVIHDVLRTKDVNTFTKLQNLQLGFGLFHLVMNFIWALLHVHRGSINQTGSLSYFFALLDRTRLGCEHPDYHTLLATLLQILRGIILNAWTVECQYESLAQFAKSNPSPDELLLVADHILGNHAT</sequence>
<dbReference type="Proteomes" id="UP000053647">
    <property type="component" value="Unassembled WGS sequence"/>
</dbReference>
<proteinExistence type="predicted"/>
<dbReference type="HOGENOM" id="CLU_007061_3_1_1"/>
<dbReference type="OrthoDB" id="2690697at2759"/>
<protein>
    <submittedName>
        <fullName evidence="2">Unplaced genomic scaffold PAXINscaffold_39, whole genome shotgun sequence</fullName>
    </submittedName>
</protein>
<name>A0A0C9TQ40_PAXIN</name>
<accession>A0A0C9TQ40</accession>
<keyword evidence="3" id="KW-1185">Reference proteome</keyword>
<reference evidence="2 3" key="1">
    <citation type="submission" date="2014-06" db="EMBL/GenBank/DDBJ databases">
        <authorList>
            <consortium name="DOE Joint Genome Institute"/>
            <person name="Kuo A."/>
            <person name="Kohler A."/>
            <person name="Nagy L.G."/>
            <person name="Floudas D."/>
            <person name="Copeland A."/>
            <person name="Barry K.W."/>
            <person name="Cichocki N."/>
            <person name="Veneault-Fourrey C."/>
            <person name="LaButti K."/>
            <person name="Lindquist E.A."/>
            <person name="Lipzen A."/>
            <person name="Lundell T."/>
            <person name="Morin E."/>
            <person name="Murat C."/>
            <person name="Sun H."/>
            <person name="Tunlid A."/>
            <person name="Henrissat B."/>
            <person name="Grigoriev I.V."/>
            <person name="Hibbett D.S."/>
            <person name="Martin F."/>
            <person name="Nordberg H.P."/>
            <person name="Cantor M.N."/>
            <person name="Hua S.X."/>
        </authorList>
    </citation>
    <scope>NUCLEOTIDE SEQUENCE [LARGE SCALE GENOMIC DNA]</scope>
    <source>
        <strain evidence="2 3">ATCC 200175</strain>
    </source>
</reference>
<feature type="non-terminal residue" evidence="2">
    <location>
        <position position="418"/>
    </location>
</feature>
<gene>
    <name evidence="2" type="ORF">PAXINDRAFT_53366</name>
</gene>
<evidence type="ECO:0000313" key="3">
    <source>
        <dbReference type="Proteomes" id="UP000053647"/>
    </source>
</evidence>
<organism evidence="2 3">
    <name type="scientific">Paxillus involutus ATCC 200175</name>
    <dbReference type="NCBI Taxonomy" id="664439"/>
    <lineage>
        <taxon>Eukaryota</taxon>
        <taxon>Fungi</taxon>
        <taxon>Dikarya</taxon>
        <taxon>Basidiomycota</taxon>
        <taxon>Agaricomycotina</taxon>
        <taxon>Agaricomycetes</taxon>
        <taxon>Agaricomycetidae</taxon>
        <taxon>Boletales</taxon>
        <taxon>Paxilineae</taxon>
        <taxon>Paxillaceae</taxon>
        <taxon>Paxillus</taxon>
    </lineage>
</organism>
<dbReference type="AlphaFoldDB" id="A0A0C9TQ40"/>
<evidence type="ECO:0000259" key="1">
    <source>
        <dbReference type="Pfam" id="PF20231"/>
    </source>
</evidence>
<dbReference type="Pfam" id="PF20231">
    <property type="entry name" value="DUF6589"/>
    <property type="match status" value="1"/>
</dbReference>
<reference evidence="3" key="2">
    <citation type="submission" date="2015-01" db="EMBL/GenBank/DDBJ databases">
        <title>Evolutionary Origins and Diversification of the Mycorrhizal Mutualists.</title>
        <authorList>
            <consortium name="DOE Joint Genome Institute"/>
            <consortium name="Mycorrhizal Genomics Consortium"/>
            <person name="Kohler A."/>
            <person name="Kuo A."/>
            <person name="Nagy L.G."/>
            <person name="Floudas D."/>
            <person name="Copeland A."/>
            <person name="Barry K.W."/>
            <person name="Cichocki N."/>
            <person name="Veneault-Fourrey C."/>
            <person name="LaButti K."/>
            <person name="Lindquist E.A."/>
            <person name="Lipzen A."/>
            <person name="Lundell T."/>
            <person name="Morin E."/>
            <person name="Murat C."/>
            <person name="Riley R."/>
            <person name="Ohm R."/>
            <person name="Sun H."/>
            <person name="Tunlid A."/>
            <person name="Henrissat B."/>
            <person name="Grigoriev I.V."/>
            <person name="Hibbett D.S."/>
            <person name="Martin F."/>
        </authorList>
    </citation>
    <scope>NUCLEOTIDE SEQUENCE [LARGE SCALE GENOMIC DNA]</scope>
    <source>
        <strain evidence="3">ATCC 200175</strain>
    </source>
</reference>